<keyword evidence="1" id="KW-0472">Membrane</keyword>
<proteinExistence type="predicted"/>
<name>A0A8I5NDP8_PAPAN</name>
<dbReference type="Proteomes" id="UP000028761">
    <property type="component" value="Chromosome 16"/>
</dbReference>
<reference evidence="2 3" key="1">
    <citation type="submission" date="2012-03" db="EMBL/GenBank/DDBJ databases">
        <title>Whole Genome Assembly of Papio anubis.</title>
        <authorList>
            <person name="Liu Y.L."/>
            <person name="Abraham K.A."/>
            <person name="Akbar H.A."/>
            <person name="Ali S.A."/>
            <person name="Anosike U.A."/>
            <person name="Aqrawi P.A."/>
            <person name="Arias F.A."/>
            <person name="Attaway T.A."/>
            <person name="Awwad R.A."/>
            <person name="Babu C.B."/>
            <person name="Bandaranaike D.B."/>
            <person name="Battles P.B."/>
            <person name="Bell A.B."/>
            <person name="Beltran B.B."/>
            <person name="Berhane-Mersha D.B."/>
            <person name="Bess C.B."/>
            <person name="Bickham C.B."/>
            <person name="Bolden T.B."/>
            <person name="Carter K.C."/>
            <person name="Chau D.C."/>
            <person name="Chavez A.C."/>
            <person name="Clerc-Blankenburg K.C."/>
            <person name="Coyle M.C."/>
            <person name="Dao M.D."/>
            <person name="Davila M.L.D."/>
            <person name="Davy-Carroll L.D."/>
            <person name="Denson S.D."/>
            <person name="Dinh H.D."/>
            <person name="Fernandez S.F."/>
            <person name="Fernando P.F."/>
            <person name="Forbes L.F."/>
            <person name="Francis C.F."/>
            <person name="Francisco L.F."/>
            <person name="Fu Q.F."/>
            <person name="Garcia-Iii R.G."/>
            <person name="Garrett T.G."/>
            <person name="Gross S.G."/>
            <person name="Gubbala S.G."/>
            <person name="Hirani K.H."/>
            <person name="Hogues M.H."/>
            <person name="Hollins B.H."/>
            <person name="Jackson L.J."/>
            <person name="Javaid M.J."/>
            <person name="Jhangiani S.J."/>
            <person name="Johnson A.J."/>
            <person name="Johnson B.J."/>
            <person name="Jones J.J."/>
            <person name="Joshi V.J."/>
            <person name="Kalu J.K."/>
            <person name="Khan N.K."/>
            <person name="Korchina V.K."/>
            <person name="Kovar C.K."/>
            <person name="Lago L.L."/>
            <person name="Lara F.L."/>
            <person name="Le T.-K.L."/>
            <person name="Lee S.L."/>
            <person name="Legall-Iii F.L."/>
            <person name="Lemon S.L."/>
            <person name="Liu J.L."/>
            <person name="Liu Y.-S.L."/>
            <person name="Liyanage D.L."/>
            <person name="Lopez J.L."/>
            <person name="Lorensuhewa L.L."/>
            <person name="Mata R.M."/>
            <person name="Mathew T.M."/>
            <person name="Mercado C.M."/>
            <person name="Mercado I.M."/>
            <person name="Morales K.M."/>
            <person name="Morgan M.M."/>
            <person name="Munidasa M.M."/>
            <person name="Ngo D.N."/>
            <person name="Nguyen L.N."/>
            <person name="Nguyen T.N."/>
            <person name="Nguyen N.N."/>
            <person name="Obregon M.O."/>
            <person name="Okwuonu G.O."/>
            <person name="Ongeri F.O."/>
            <person name="Onwere C.O."/>
            <person name="Osifeso I.O."/>
            <person name="Parra A.P."/>
            <person name="Patil S.P."/>
            <person name="Perez A.P."/>
            <person name="Perez Y.P."/>
            <person name="Pham C.P."/>
            <person name="Pu L.-L.P."/>
            <person name="Puazo M.P."/>
            <person name="Quiroz J.Q."/>
            <person name="Rouhana J.R."/>
            <person name="Ruiz M.R."/>
            <person name="Ruiz S.-J.R."/>
            <person name="Saada N.S."/>
            <person name="Santibanez J.S."/>
            <person name="Scheel M.S."/>
            <person name="Schneider B.S."/>
            <person name="Simmons D.S."/>
            <person name="Sisson I.S."/>
            <person name="Tang L.-Y.T."/>
            <person name="Thornton R.T."/>
            <person name="Tisius J.T."/>
            <person name="Toledanes G.T."/>
            <person name="Trejos Z.T."/>
            <person name="Usmani K.U."/>
            <person name="Varghese R.V."/>
            <person name="Vattathil S.V."/>
            <person name="Vee V.V."/>
            <person name="Walker D.W."/>
            <person name="Weissenberger G.W."/>
            <person name="White C.W."/>
            <person name="Williams A.W."/>
            <person name="Woodworth J.W."/>
            <person name="Wright R.W."/>
            <person name="Zhu Y.Z."/>
            <person name="Han Y.H."/>
            <person name="Newsham I.N."/>
            <person name="Nazareth L.N."/>
            <person name="Worley K.W."/>
            <person name="Muzny D.M."/>
            <person name="Rogers J.R."/>
            <person name="Gibbs R.G."/>
        </authorList>
    </citation>
    <scope>NUCLEOTIDE SEQUENCE [LARGE SCALE GENOMIC DNA]</scope>
</reference>
<dbReference type="Ensembl" id="ENSPANT00000081948.1">
    <property type="protein sequence ID" value="ENSPANP00000051084.1"/>
    <property type="gene ID" value="ENSPANG00000046512.1"/>
</dbReference>
<accession>A0A8I5NDP8</accession>
<organism evidence="2 3">
    <name type="scientific">Papio anubis</name>
    <name type="common">Olive baboon</name>
    <dbReference type="NCBI Taxonomy" id="9555"/>
    <lineage>
        <taxon>Eukaryota</taxon>
        <taxon>Metazoa</taxon>
        <taxon>Chordata</taxon>
        <taxon>Craniata</taxon>
        <taxon>Vertebrata</taxon>
        <taxon>Euteleostomi</taxon>
        <taxon>Mammalia</taxon>
        <taxon>Eutheria</taxon>
        <taxon>Euarchontoglires</taxon>
        <taxon>Primates</taxon>
        <taxon>Haplorrhini</taxon>
        <taxon>Catarrhini</taxon>
        <taxon>Cercopithecidae</taxon>
        <taxon>Cercopithecinae</taxon>
        <taxon>Papio</taxon>
    </lineage>
</organism>
<evidence type="ECO:0000313" key="2">
    <source>
        <dbReference type="Ensembl" id="ENSPANP00000051084.1"/>
    </source>
</evidence>
<dbReference type="PANTHER" id="PTHR46254">
    <property type="entry name" value="PROTEIN GVQW1-RELATED"/>
    <property type="match status" value="1"/>
</dbReference>
<feature type="transmembrane region" description="Helical" evidence="1">
    <location>
        <begin position="20"/>
        <end position="39"/>
    </location>
</feature>
<protein>
    <submittedName>
        <fullName evidence="2">Uncharacterized protein</fullName>
    </submittedName>
</protein>
<reference evidence="2" key="3">
    <citation type="submission" date="2025-09" db="UniProtKB">
        <authorList>
            <consortium name="Ensembl"/>
        </authorList>
    </citation>
    <scope>IDENTIFICATION</scope>
</reference>
<dbReference type="PRINTS" id="PR02045">
    <property type="entry name" value="F138DOMAIN"/>
</dbReference>
<reference evidence="2" key="2">
    <citation type="submission" date="2025-08" db="UniProtKB">
        <authorList>
            <consortium name="Ensembl"/>
        </authorList>
    </citation>
    <scope>IDENTIFICATION</scope>
</reference>
<evidence type="ECO:0000313" key="3">
    <source>
        <dbReference type="Proteomes" id="UP000028761"/>
    </source>
</evidence>
<keyword evidence="3" id="KW-1185">Reference proteome</keyword>
<keyword evidence="1" id="KW-0812">Transmembrane</keyword>
<sequence length="126" mass="14039">FKEGRGATVIILTFPVKKLTFRRGGVFGVFFVCLFCFVFDTESPSVVQAGVQWHNLSSLQPVPLRFKRFSCVSLPSSWDYRHPPPCPANFYIFGETGFHHIGQAGLELLTSVICPPQPPKVLGLQV</sequence>
<dbReference type="GeneTree" id="ENSGT00940000161627"/>
<evidence type="ECO:0000256" key="1">
    <source>
        <dbReference type="SAM" id="Phobius"/>
    </source>
</evidence>
<keyword evidence="1" id="KW-1133">Transmembrane helix</keyword>
<dbReference type="AlphaFoldDB" id="A0A8I5NDP8"/>
<dbReference type="PANTHER" id="PTHR46254:SF3">
    <property type="entry name" value="SECRETED PROTEIN"/>
    <property type="match status" value="1"/>
</dbReference>